<sequence length="300" mass="34127">MPPVYYCVYLIGCIDFFFLLYWNRSSKDMEYYKRLKKSSIGTGTLKNSKQMLLRRNVSLAIGAIFSILVFALFTADIVGAIDLLPKKSISWPWACLYLSSLFLALFCIPSVNSTAFSFVESISAEFELIDRDFIHDVNKNQLPVARHYLRGHEQLLKMFGVVKVPLSVWCSLHIALNFITIYKVFGYLYIYEYDVQHLYSFWKPALLSFLLVVALLQTVCIFYSALTLRRWILGIHAGMLKVVMSERIPHEQVGGASFLTNNCSKILSIALIREFLGTSGICALFSQAKASNTSLLLLML</sequence>
<dbReference type="Proteomes" id="UP000053660">
    <property type="component" value="Unassembled WGS sequence"/>
</dbReference>
<feature type="transmembrane region" description="Helical" evidence="1">
    <location>
        <begin position="57"/>
        <end position="78"/>
    </location>
</feature>
<feature type="transmembrane region" description="Helical" evidence="1">
    <location>
        <begin position="90"/>
        <end position="108"/>
    </location>
</feature>
<evidence type="ECO:0000313" key="2">
    <source>
        <dbReference type="EMBL" id="KHJ75413.1"/>
    </source>
</evidence>
<feature type="transmembrane region" description="Helical" evidence="1">
    <location>
        <begin position="205"/>
        <end position="226"/>
    </location>
</feature>
<protein>
    <recommendedName>
        <fullName evidence="4">Gustatory receptor</fullName>
    </recommendedName>
</protein>
<keyword evidence="3" id="KW-1185">Reference proteome</keyword>
<keyword evidence="1" id="KW-0472">Membrane</keyword>
<reference evidence="2 3" key="1">
    <citation type="submission" date="2014-03" db="EMBL/GenBank/DDBJ databases">
        <title>Draft genome of the hookworm Oesophagostomum dentatum.</title>
        <authorList>
            <person name="Mitreva M."/>
        </authorList>
    </citation>
    <scope>NUCLEOTIDE SEQUENCE [LARGE SCALE GENOMIC DNA]</scope>
    <source>
        <strain evidence="2 3">OD-Hann</strain>
    </source>
</reference>
<gene>
    <name evidence="2" type="ORF">OESDEN_24971</name>
</gene>
<evidence type="ECO:0000313" key="3">
    <source>
        <dbReference type="Proteomes" id="UP000053660"/>
    </source>
</evidence>
<feature type="transmembrane region" description="Helical" evidence="1">
    <location>
        <begin position="166"/>
        <end position="185"/>
    </location>
</feature>
<dbReference type="EMBL" id="KN612769">
    <property type="protein sequence ID" value="KHJ75413.1"/>
    <property type="molecule type" value="Genomic_DNA"/>
</dbReference>
<keyword evidence="1" id="KW-1133">Transmembrane helix</keyword>
<evidence type="ECO:0008006" key="4">
    <source>
        <dbReference type="Google" id="ProtNLM"/>
    </source>
</evidence>
<keyword evidence="1" id="KW-0812">Transmembrane</keyword>
<organism evidence="2 3">
    <name type="scientific">Oesophagostomum dentatum</name>
    <name type="common">Nodular worm</name>
    <dbReference type="NCBI Taxonomy" id="61180"/>
    <lineage>
        <taxon>Eukaryota</taxon>
        <taxon>Metazoa</taxon>
        <taxon>Ecdysozoa</taxon>
        <taxon>Nematoda</taxon>
        <taxon>Chromadorea</taxon>
        <taxon>Rhabditida</taxon>
        <taxon>Rhabditina</taxon>
        <taxon>Rhabditomorpha</taxon>
        <taxon>Strongyloidea</taxon>
        <taxon>Strongylidae</taxon>
        <taxon>Oesophagostomum</taxon>
    </lineage>
</organism>
<proteinExistence type="predicted"/>
<accession>A0A0B1RQS1</accession>
<dbReference type="AlphaFoldDB" id="A0A0B1RQS1"/>
<feature type="transmembrane region" description="Helical" evidence="1">
    <location>
        <begin position="6"/>
        <end position="23"/>
    </location>
</feature>
<name>A0A0B1RQS1_OESDE</name>
<dbReference type="OrthoDB" id="5796969at2759"/>
<evidence type="ECO:0000256" key="1">
    <source>
        <dbReference type="SAM" id="Phobius"/>
    </source>
</evidence>